<dbReference type="EMBL" id="KN822107">
    <property type="protein sequence ID" value="KIM56956.1"/>
    <property type="molecule type" value="Genomic_DNA"/>
</dbReference>
<feature type="region of interest" description="Disordered" evidence="1">
    <location>
        <begin position="640"/>
        <end position="716"/>
    </location>
</feature>
<feature type="compositionally biased region" description="Basic and acidic residues" evidence="1">
    <location>
        <begin position="199"/>
        <end position="209"/>
    </location>
</feature>
<feature type="compositionally biased region" description="Pro residues" evidence="1">
    <location>
        <begin position="842"/>
        <end position="852"/>
    </location>
</feature>
<feature type="region of interest" description="Disordered" evidence="1">
    <location>
        <begin position="754"/>
        <end position="959"/>
    </location>
</feature>
<feature type="region of interest" description="Disordered" evidence="1">
    <location>
        <begin position="427"/>
        <end position="468"/>
    </location>
</feature>
<sequence length="959" mass="101101">MEHVVDGRWPWPGGRTSRSRSRGRRSESRSHIGATNRDGASAYASGSGSCGESALSSGEAEGSEIDPDGTESEGEGVRMYAQGGQTNSANSRSKAKSTTNVRSNSILKNGETRATNGEDEGTSGRPRVFDLGPLVGVQRGFRTREREPMSGGWCGVDVVPSSLAWPGGDVDIDIDIEGDAHVDMGGGGKAKAKKRRARTRENGKARATDVDVADNDVDADGSLNSGSDHILPPRMRKLRSYPHQPALESMPEDVFPASIACDGNGLSGHETEFDTETEGEDTADDTRQMPPPPMPASLDPTTVSSLAHAHAYIRRSASPLASTVPGTKSRDVNGNGKRSRSPCVPPRWSPAWGISSPPPPTLASTSTSTPTSTPTPEISGSISPPQPPLASHVPSPSLPIQSTLSPSVPFSKLSLLSPDLLAGRPVSGSNASVDLPPTTNAAPQRRASTPHCVGETSHSDAKRAPNAEPYRVRFMSPEVLGKMSALNSGTAYVNGVYTGTVNGVGLGIKEKESEAMDVDVDVDVDVVGDTSDGTPALACSPDHQPVEHLDASFEDTCPITTTTTSIELTPSPRPVPSELSALSASETNMLPPHTPTPPQPDPEPEPLQPTRMPSPLPVPKVKMSLRDFALRRKKQREEELAAAKSVVSPEGLGSVALPPSPIGDDKGTDVDMKDDTSGVADGVPVDCEGAADSSRLRLQEHEVPNEDGFRPLTPPRIVDECHVTQTQTKGGPDVGETLTAKLETMDEVLLNGTFVDDRMPDINHIDGSPSLTSMSTSSGSDSRSTSGSSTPYPRMHLAPNSITSRRPAHEDGEILNSSPPKTCAPRSYTPPTQPRSFQASRPPSPGFSPGPPSTSSTSRRAPPPPPPPPPASRSASGPNPITSNGLSRPVPSGPRALRGTMSQPSYTTYPPPPARPYSGSQYIPRGPSADRDRMDWDRDRSWSASSRSRGRTGSGGWGR</sequence>
<feature type="region of interest" description="Disordered" evidence="1">
    <location>
        <begin position="587"/>
        <end position="621"/>
    </location>
</feature>
<feature type="compositionally biased region" description="Polar residues" evidence="1">
    <location>
        <begin position="427"/>
        <end position="442"/>
    </location>
</feature>
<feature type="compositionally biased region" description="Low complexity" evidence="1">
    <location>
        <begin position="362"/>
        <end position="383"/>
    </location>
</feature>
<feature type="compositionally biased region" description="Acidic residues" evidence="1">
    <location>
        <begin position="61"/>
        <end position="74"/>
    </location>
</feature>
<evidence type="ECO:0000313" key="3">
    <source>
        <dbReference type="Proteomes" id="UP000053989"/>
    </source>
</evidence>
<dbReference type="HOGENOM" id="CLU_275954_0_0_1"/>
<evidence type="ECO:0000256" key="1">
    <source>
        <dbReference type="SAM" id="MobiDB-lite"/>
    </source>
</evidence>
<feature type="compositionally biased region" description="Basic and acidic residues" evidence="1">
    <location>
        <begin position="755"/>
        <end position="764"/>
    </location>
</feature>
<reference evidence="3" key="2">
    <citation type="submission" date="2015-01" db="EMBL/GenBank/DDBJ databases">
        <title>Evolutionary Origins and Diversification of the Mycorrhizal Mutualists.</title>
        <authorList>
            <consortium name="DOE Joint Genome Institute"/>
            <consortium name="Mycorrhizal Genomics Consortium"/>
            <person name="Kohler A."/>
            <person name="Kuo A."/>
            <person name="Nagy L.G."/>
            <person name="Floudas D."/>
            <person name="Copeland A."/>
            <person name="Barry K.W."/>
            <person name="Cichocki N."/>
            <person name="Veneault-Fourrey C."/>
            <person name="LaButti K."/>
            <person name="Lindquist E.A."/>
            <person name="Lipzen A."/>
            <person name="Lundell T."/>
            <person name="Morin E."/>
            <person name="Murat C."/>
            <person name="Riley R."/>
            <person name="Ohm R."/>
            <person name="Sun H."/>
            <person name="Tunlid A."/>
            <person name="Henrissat B."/>
            <person name="Grigoriev I.V."/>
            <person name="Hibbett D.S."/>
            <person name="Martin F."/>
        </authorList>
    </citation>
    <scope>NUCLEOTIDE SEQUENCE [LARGE SCALE GENOMIC DNA]</scope>
    <source>
        <strain evidence="3">Foug A</strain>
    </source>
</reference>
<accession>A0A0C3DLM4</accession>
<keyword evidence="3" id="KW-1185">Reference proteome</keyword>
<protein>
    <submittedName>
        <fullName evidence="2">Uncharacterized protein</fullName>
    </submittedName>
</protein>
<feature type="compositionally biased region" description="Pro residues" evidence="1">
    <location>
        <begin position="861"/>
        <end position="871"/>
    </location>
</feature>
<dbReference type="InParanoid" id="A0A0C3DLM4"/>
<feature type="compositionally biased region" description="Basic and acidic residues" evidence="1">
    <location>
        <begin position="928"/>
        <end position="941"/>
    </location>
</feature>
<dbReference type="STRING" id="1036808.A0A0C3DLM4"/>
<feature type="region of interest" description="Disordered" evidence="1">
    <location>
        <begin position="179"/>
        <end position="235"/>
    </location>
</feature>
<name>A0A0C3DLM4_9AGAM</name>
<dbReference type="OrthoDB" id="79252at2759"/>
<feature type="compositionally biased region" description="Basic and acidic residues" evidence="1">
    <location>
        <begin position="694"/>
        <end position="709"/>
    </location>
</feature>
<gene>
    <name evidence="2" type="ORF">SCLCIDRAFT_191111</name>
</gene>
<feature type="compositionally biased region" description="Low complexity" evidence="1">
    <location>
        <begin position="767"/>
        <end position="790"/>
    </location>
</feature>
<feature type="compositionally biased region" description="Pro residues" evidence="1">
    <location>
        <begin position="592"/>
        <end position="618"/>
    </location>
</feature>
<feature type="region of interest" description="Disordered" evidence="1">
    <location>
        <begin position="258"/>
        <end position="400"/>
    </location>
</feature>
<feature type="compositionally biased region" description="Acidic residues" evidence="1">
    <location>
        <begin position="273"/>
        <end position="283"/>
    </location>
</feature>
<feature type="compositionally biased region" description="Basic and acidic residues" evidence="1">
    <location>
        <begin position="663"/>
        <end position="676"/>
    </location>
</feature>
<feature type="compositionally biased region" description="Low complexity" evidence="1">
    <location>
        <begin position="39"/>
        <end position="60"/>
    </location>
</feature>
<evidence type="ECO:0000313" key="2">
    <source>
        <dbReference type="EMBL" id="KIM56956.1"/>
    </source>
</evidence>
<feature type="compositionally biased region" description="Polar residues" evidence="1">
    <location>
        <begin position="83"/>
        <end position="115"/>
    </location>
</feature>
<proteinExistence type="predicted"/>
<dbReference type="AlphaFoldDB" id="A0A0C3DLM4"/>
<reference evidence="2 3" key="1">
    <citation type="submission" date="2014-04" db="EMBL/GenBank/DDBJ databases">
        <authorList>
            <consortium name="DOE Joint Genome Institute"/>
            <person name="Kuo A."/>
            <person name="Kohler A."/>
            <person name="Nagy L.G."/>
            <person name="Floudas D."/>
            <person name="Copeland A."/>
            <person name="Barry K.W."/>
            <person name="Cichocki N."/>
            <person name="Veneault-Fourrey C."/>
            <person name="LaButti K."/>
            <person name="Lindquist E.A."/>
            <person name="Lipzen A."/>
            <person name="Lundell T."/>
            <person name="Morin E."/>
            <person name="Murat C."/>
            <person name="Sun H."/>
            <person name="Tunlid A."/>
            <person name="Henrissat B."/>
            <person name="Grigoriev I.V."/>
            <person name="Hibbett D.S."/>
            <person name="Martin F."/>
            <person name="Nordberg H.P."/>
            <person name="Cantor M.N."/>
            <person name="Hua S.X."/>
        </authorList>
    </citation>
    <scope>NUCLEOTIDE SEQUENCE [LARGE SCALE GENOMIC DNA]</scope>
    <source>
        <strain evidence="2 3">Foug A</strain>
    </source>
</reference>
<feature type="region of interest" description="Disordered" evidence="1">
    <location>
        <begin position="1"/>
        <end position="131"/>
    </location>
</feature>
<dbReference type="Proteomes" id="UP000053989">
    <property type="component" value="Unassembled WGS sequence"/>
</dbReference>
<organism evidence="2 3">
    <name type="scientific">Scleroderma citrinum Foug A</name>
    <dbReference type="NCBI Taxonomy" id="1036808"/>
    <lineage>
        <taxon>Eukaryota</taxon>
        <taxon>Fungi</taxon>
        <taxon>Dikarya</taxon>
        <taxon>Basidiomycota</taxon>
        <taxon>Agaricomycotina</taxon>
        <taxon>Agaricomycetes</taxon>
        <taxon>Agaricomycetidae</taxon>
        <taxon>Boletales</taxon>
        <taxon>Sclerodermatineae</taxon>
        <taxon>Sclerodermataceae</taxon>
        <taxon>Scleroderma</taxon>
    </lineage>
</organism>